<dbReference type="Proteomes" id="UP000008311">
    <property type="component" value="Unassembled WGS sequence"/>
</dbReference>
<proteinExistence type="predicted"/>
<name>B9SQA0_RICCO</name>
<protein>
    <submittedName>
        <fullName evidence="1">Uncharacterized protein</fullName>
    </submittedName>
</protein>
<accession>B9SQA0</accession>
<evidence type="ECO:0000313" key="2">
    <source>
        <dbReference type="Proteomes" id="UP000008311"/>
    </source>
</evidence>
<organism evidence="1 2">
    <name type="scientific">Ricinus communis</name>
    <name type="common">Castor bean</name>
    <dbReference type="NCBI Taxonomy" id="3988"/>
    <lineage>
        <taxon>Eukaryota</taxon>
        <taxon>Viridiplantae</taxon>
        <taxon>Streptophyta</taxon>
        <taxon>Embryophyta</taxon>
        <taxon>Tracheophyta</taxon>
        <taxon>Spermatophyta</taxon>
        <taxon>Magnoliopsida</taxon>
        <taxon>eudicotyledons</taxon>
        <taxon>Gunneridae</taxon>
        <taxon>Pentapetalae</taxon>
        <taxon>rosids</taxon>
        <taxon>fabids</taxon>
        <taxon>Malpighiales</taxon>
        <taxon>Euphorbiaceae</taxon>
        <taxon>Acalyphoideae</taxon>
        <taxon>Acalypheae</taxon>
        <taxon>Ricinus</taxon>
    </lineage>
</organism>
<gene>
    <name evidence="1" type="ORF">RCOM_0239240</name>
</gene>
<keyword evidence="2" id="KW-1185">Reference proteome</keyword>
<dbReference type="EMBL" id="EQ974080">
    <property type="protein sequence ID" value="EEF34220.1"/>
    <property type="molecule type" value="Genomic_DNA"/>
</dbReference>
<dbReference type="InParanoid" id="B9SQA0"/>
<reference evidence="2" key="1">
    <citation type="journal article" date="2010" name="Nat. Biotechnol.">
        <title>Draft genome sequence of the oilseed species Ricinus communis.</title>
        <authorList>
            <person name="Chan A.P."/>
            <person name="Crabtree J."/>
            <person name="Zhao Q."/>
            <person name="Lorenzi H."/>
            <person name="Orvis J."/>
            <person name="Puiu D."/>
            <person name="Melake-Berhan A."/>
            <person name="Jones K.M."/>
            <person name="Redman J."/>
            <person name="Chen G."/>
            <person name="Cahoon E.B."/>
            <person name="Gedil M."/>
            <person name="Stanke M."/>
            <person name="Haas B.J."/>
            <person name="Wortman J.R."/>
            <person name="Fraser-Liggett C.M."/>
            <person name="Ravel J."/>
            <person name="Rabinowicz P.D."/>
        </authorList>
    </citation>
    <scope>NUCLEOTIDE SEQUENCE [LARGE SCALE GENOMIC DNA]</scope>
    <source>
        <strain evidence="2">cv. Hale</strain>
    </source>
</reference>
<dbReference type="AlphaFoldDB" id="B9SQA0"/>
<sequence length="70" mass="8196">MTTLLLMDPKSKLRLVRRFRDMQMMVLKCSRLSLSLQHQKQTGALIFCFLMLARNSDLFEITGPEFPYNA</sequence>
<evidence type="ECO:0000313" key="1">
    <source>
        <dbReference type="EMBL" id="EEF34220.1"/>
    </source>
</evidence>